<dbReference type="GO" id="GO:0005975">
    <property type="term" value="P:carbohydrate metabolic process"/>
    <property type="evidence" value="ECO:0007669"/>
    <property type="project" value="UniProtKB-ARBA"/>
</dbReference>
<evidence type="ECO:0000313" key="5">
    <source>
        <dbReference type="EMBL" id="TCK26195.1"/>
    </source>
</evidence>
<dbReference type="Gene3D" id="2.60.40.1120">
    <property type="entry name" value="Carboxypeptidase-like, regulatory domain"/>
    <property type="match status" value="1"/>
</dbReference>
<comment type="similarity">
    <text evidence="1">Belongs to the serine-aspartate repeat-containing protein (SDr) family.</text>
</comment>
<dbReference type="GO" id="GO:0004180">
    <property type="term" value="F:carboxypeptidase activity"/>
    <property type="evidence" value="ECO:0007669"/>
    <property type="project" value="UniProtKB-KW"/>
</dbReference>
<evidence type="ECO:0000313" key="6">
    <source>
        <dbReference type="Proteomes" id="UP000295560"/>
    </source>
</evidence>
<dbReference type="PANTHER" id="PTHR36108:SF13">
    <property type="entry name" value="COLOSSIN-B-RELATED"/>
    <property type="match status" value="1"/>
</dbReference>
<feature type="compositionally biased region" description="Gly residues" evidence="4">
    <location>
        <begin position="183"/>
        <end position="196"/>
    </location>
</feature>
<evidence type="ECO:0000256" key="4">
    <source>
        <dbReference type="SAM" id="MobiDB-lite"/>
    </source>
</evidence>
<dbReference type="AlphaFoldDB" id="A0A4R1HYH5"/>
<dbReference type="Proteomes" id="UP000295560">
    <property type="component" value="Unassembled WGS sequence"/>
</dbReference>
<keyword evidence="6" id="KW-1185">Reference proteome</keyword>
<accession>A0A4R1HYH5</accession>
<organism evidence="5 6">
    <name type="scientific">Pseudonocardia endophytica</name>
    <dbReference type="NCBI Taxonomy" id="401976"/>
    <lineage>
        <taxon>Bacteria</taxon>
        <taxon>Bacillati</taxon>
        <taxon>Actinomycetota</taxon>
        <taxon>Actinomycetes</taxon>
        <taxon>Pseudonocardiales</taxon>
        <taxon>Pseudonocardiaceae</taxon>
        <taxon>Pseudonocardia</taxon>
    </lineage>
</organism>
<keyword evidence="2" id="KW-0964">Secreted</keyword>
<gene>
    <name evidence="5" type="ORF">EV378_2024</name>
</gene>
<proteinExistence type="inferred from homology"/>
<name>A0A4R1HYH5_PSEEN</name>
<evidence type="ECO:0000256" key="1">
    <source>
        <dbReference type="ARBA" id="ARBA00007257"/>
    </source>
</evidence>
<keyword evidence="5" id="KW-0378">Hydrolase</keyword>
<reference evidence="5 6" key="1">
    <citation type="submission" date="2019-03" db="EMBL/GenBank/DDBJ databases">
        <title>Sequencing the genomes of 1000 actinobacteria strains.</title>
        <authorList>
            <person name="Klenk H.-P."/>
        </authorList>
    </citation>
    <scope>NUCLEOTIDE SEQUENCE [LARGE SCALE GENOMIC DNA]</scope>
    <source>
        <strain evidence="5 6">DSM 44969</strain>
    </source>
</reference>
<comment type="caution">
    <text evidence="5">The sequence shown here is derived from an EMBL/GenBank/DDBJ whole genome shotgun (WGS) entry which is preliminary data.</text>
</comment>
<sequence length="277" mass="27734">MSAPEIPATAIRVRVLRAGTGRAVPSVTLTVLDGEGSQVARGNGGDDGVFRTGLPGPGDYLLIAAAGGHEPRSATVTLPDPGEYDVELSLPGRNGGVAGTVTGPGGPVDGATVVVHDVRGEVVATTVTGGDGRYVVTDLSPAVYTVVAVAPGMEPVTDSIVVDTTGDTGWDATLPAPVHAGNGAQGRGRSAGGNGTLSGTARTKDGRPLGDARVALLNGDGTSVAVADTDAEGRYRFGDLPPGDYTVITTGYPPVADVLHVEGGQRYDPVLGHPELT</sequence>
<keyword evidence="3" id="KW-0732">Signal</keyword>
<dbReference type="Gene3D" id="2.60.40.10">
    <property type="entry name" value="Immunoglobulins"/>
    <property type="match status" value="1"/>
</dbReference>
<dbReference type="RefSeq" id="WP_132423079.1">
    <property type="nucleotide sequence ID" value="NZ_SMFZ01000001.1"/>
</dbReference>
<dbReference type="SUPFAM" id="SSF49478">
    <property type="entry name" value="Cna protein B-type domain"/>
    <property type="match status" value="3"/>
</dbReference>
<protein>
    <submittedName>
        <fullName evidence="5">Carboxypeptidase family protein</fullName>
    </submittedName>
</protein>
<dbReference type="InterPro" id="IPR013783">
    <property type="entry name" value="Ig-like_fold"/>
</dbReference>
<keyword evidence="5" id="KW-0121">Carboxypeptidase</keyword>
<dbReference type="OrthoDB" id="7375466at2"/>
<evidence type="ECO:0000256" key="2">
    <source>
        <dbReference type="ARBA" id="ARBA00022525"/>
    </source>
</evidence>
<keyword evidence="5" id="KW-0645">Protease</keyword>
<feature type="region of interest" description="Disordered" evidence="4">
    <location>
        <begin position="180"/>
        <end position="208"/>
    </location>
</feature>
<dbReference type="EMBL" id="SMFZ01000001">
    <property type="protein sequence ID" value="TCK26195.1"/>
    <property type="molecule type" value="Genomic_DNA"/>
</dbReference>
<dbReference type="PANTHER" id="PTHR36108">
    <property type="entry name" value="COLOSSIN-B-RELATED"/>
    <property type="match status" value="1"/>
</dbReference>
<dbReference type="Pfam" id="PF13620">
    <property type="entry name" value="CarboxypepD_reg"/>
    <property type="match status" value="3"/>
</dbReference>
<evidence type="ECO:0000256" key="3">
    <source>
        <dbReference type="ARBA" id="ARBA00022729"/>
    </source>
</evidence>